<evidence type="ECO:0000313" key="3">
    <source>
        <dbReference type="Proteomes" id="UP000313359"/>
    </source>
</evidence>
<feature type="compositionally biased region" description="Basic and acidic residues" evidence="1">
    <location>
        <begin position="82"/>
        <end position="98"/>
    </location>
</feature>
<dbReference type="STRING" id="1328759.A0A5C2SLT2"/>
<feature type="compositionally biased region" description="Basic and acidic residues" evidence="1">
    <location>
        <begin position="108"/>
        <end position="117"/>
    </location>
</feature>
<proteinExistence type="predicted"/>
<feature type="compositionally biased region" description="Basic and acidic residues" evidence="1">
    <location>
        <begin position="166"/>
        <end position="187"/>
    </location>
</feature>
<dbReference type="InterPro" id="IPR021487">
    <property type="entry name" value="DUF3140"/>
</dbReference>
<dbReference type="EMBL" id="ML122253">
    <property type="protein sequence ID" value="RPD64743.1"/>
    <property type="molecule type" value="Genomic_DNA"/>
</dbReference>
<keyword evidence="3" id="KW-1185">Reference proteome</keyword>
<feature type="region of interest" description="Disordered" evidence="1">
    <location>
        <begin position="82"/>
        <end position="255"/>
    </location>
</feature>
<dbReference type="PANTHER" id="PTHR40630">
    <property type="entry name" value="POSSIBLE DNA-BINDING PROTEIN"/>
    <property type="match status" value="1"/>
</dbReference>
<dbReference type="OrthoDB" id="2131339at2759"/>
<dbReference type="PANTHER" id="PTHR40630:SF1">
    <property type="entry name" value="DNA-BINDING PROTEIN"/>
    <property type="match status" value="1"/>
</dbReference>
<protein>
    <submittedName>
        <fullName evidence="2">Uncharacterized protein</fullName>
    </submittedName>
</protein>
<feature type="compositionally biased region" description="Basic and acidic residues" evidence="1">
    <location>
        <begin position="197"/>
        <end position="206"/>
    </location>
</feature>
<dbReference type="Pfam" id="PF11338">
    <property type="entry name" value="DUF3140"/>
    <property type="match status" value="1"/>
</dbReference>
<organism evidence="2 3">
    <name type="scientific">Lentinus tigrinus ALCF2SS1-6</name>
    <dbReference type="NCBI Taxonomy" id="1328759"/>
    <lineage>
        <taxon>Eukaryota</taxon>
        <taxon>Fungi</taxon>
        <taxon>Dikarya</taxon>
        <taxon>Basidiomycota</taxon>
        <taxon>Agaricomycotina</taxon>
        <taxon>Agaricomycetes</taxon>
        <taxon>Polyporales</taxon>
        <taxon>Polyporaceae</taxon>
        <taxon>Lentinus</taxon>
    </lineage>
</organism>
<name>A0A5C2SLT2_9APHY</name>
<accession>A0A5C2SLT2</accession>
<evidence type="ECO:0000313" key="2">
    <source>
        <dbReference type="EMBL" id="RPD64743.1"/>
    </source>
</evidence>
<dbReference type="Proteomes" id="UP000313359">
    <property type="component" value="Unassembled WGS sequence"/>
</dbReference>
<evidence type="ECO:0000256" key="1">
    <source>
        <dbReference type="SAM" id="MobiDB-lite"/>
    </source>
</evidence>
<reference evidence="2" key="1">
    <citation type="journal article" date="2018" name="Genome Biol. Evol.">
        <title>Genomics and development of Lentinus tigrinus, a white-rot wood-decaying mushroom with dimorphic fruiting bodies.</title>
        <authorList>
            <person name="Wu B."/>
            <person name="Xu Z."/>
            <person name="Knudson A."/>
            <person name="Carlson A."/>
            <person name="Chen N."/>
            <person name="Kovaka S."/>
            <person name="LaButti K."/>
            <person name="Lipzen A."/>
            <person name="Pennachio C."/>
            <person name="Riley R."/>
            <person name="Schakwitz W."/>
            <person name="Umezawa K."/>
            <person name="Ohm R.A."/>
            <person name="Grigoriev I.V."/>
            <person name="Nagy L.G."/>
            <person name="Gibbons J."/>
            <person name="Hibbett D."/>
        </authorList>
    </citation>
    <scope>NUCLEOTIDE SEQUENCE [LARGE SCALE GENOMIC DNA]</scope>
    <source>
        <strain evidence="2">ALCF2SS1-6</strain>
    </source>
</reference>
<feature type="compositionally biased region" description="Basic and acidic residues" evidence="1">
    <location>
        <begin position="124"/>
        <end position="144"/>
    </location>
</feature>
<gene>
    <name evidence="2" type="ORF">L227DRAFT_571205</name>
</gene>
<sequence>MVKSKEEIIAQFNEDVNMTVEELDAWLKDPKSEKAGTGVGIESGHKIIEILRKNPTKDPEKYDDEDLEHMHKVVGYLNRHLAQEDKLKETKTRTELENSKGTISLKNWGHDPVKAFDENGDTENMGRDSATEDKTTDKSDKEAESGATENDEGRTKAPEPAMGGMREAEVDEVSRERPLVEEDKNDKGGANGSGVGEDVKKRKLDDEPAAGQVDASGPGSDSTGAEGLDKANEVGGVDEEERPRKKSKVDGEDTV</sequence>
<dbReference type="AlphaFoldDB" id="A0A5C2SLT2"/>